<evidence type="ECO:0000256" key="1">
    <source>
        <dbReference type="ARBA" id="ARBA00022801"/>
    </source>
</evidence>
<dbReference type="EMBL" id="BAAAQK010000009">
    <property type="protein sequence ID" value="GAA1852221.1"/>
    <property type="molecule type" value="Genomic_DNA"/>
</dbReference>
<evidence type="ECO:0000259" key="2">
    <source>
        <dbReference type="Pfam" id="PF00561"/>
    </source>
</evidence>
<dbReference type="GO" id="GO:0016787">
    <property type="term" value="F:hydrolase activity"/>
    <property type="evidence" value="ECO:0007669"/>
    <property type="project" value="UniProtKB-KW"/>
</dbReference>
<comment type="caution">
    <text evidence="3">The sequence shown here is derived from an EMBL/GenBank/DDBJ whole genome shotgun (WGS) entry which is preliminary data.</text>
</comment>
<dbReference type="InterPro" id="IPR029058">
    <property type="entry name" value="AB_hydrolase_fold"/>
</dbReference>
<dbReference type="RefSeq" id="WP_344417944.1">
    <property type="nucleotide sequence ID" value="NZ_BAAAQK010000009.1"/>
</dbReference>
<dbReference type="Pfam" id="PF00561">
    <property type="entry name" value="Abhydrolase_1"/>
    <property type="match status" value="1"/>
</dbReference>
<sequence length="281" mass="29294">MTTFTSHDGLRLRYRTIGSGPPLLVVPGGPRASSYLGDLGGLAEHRTLVLYDARGTGGSDAPDPAEREAAAYPALAQDVHTLRRHLGLERVDVLGHSAGTVVAQAAAAADPGAFTSLTLVTPGGDLFGVPPTDIGEVLAGRAEEPWFDQAKAALTALFSLGPDAPAEQVAAALLDYAPAAYGHWEAPAKEHVARQQAEFALTAWQGFWGAGPPANPVLVDRLRTLTLPVLVLTGSRDALSGVAIGDHVAAVYPDAVHRTIPGAGHYPWVDEPARFVEAITS</sequence>
<dbReference type="Gene3D" id="3.40.50.1820">
    <property type="entry name" value="alpha/beta hydrolase"/>
    <property type="match status" value="1"/>
</dbReference>
<organism evidence="3 4">
    <name type="scientific">Pseudonocardia ailaonensis</name>
    <dbReference type="NCBI Taxonomy" id="367279"/>
    <lineage>
        <taxon>Bacteria</taxon>
        <taxon>Bacillati</taxon>
        <taxon>Actinomycetota</taxon>
        <taxon>Actinomycetes</taxon>
        <taxon>Pseudonocardiales</taxon>
        <taxon>Pseudonocardiaceae</taxon>
        <taxon>Pseudonocardia</taxon>
    </lineage>
</organism>
<proteinExistence type="predicted"/>
<dbReference type="SUPFAM" id="SSF53474">
    <property type="entry name" value="alpha/beta-Hydrolases"/>
    <property type="match status" value="1"/>
</dbReference>
<gene>
    <name evidence="3" type="ORF">GCM10009836_35330</name>
</gene>
<feature type="domain" description="AB hydrolase-1" evidence="2">
    <location>
        <begin position="21"/>
        <end position="271"/>
    </location>
</feature>
<accession>A0ABN2N5G6</accession>
<name>A0ABN2N5G6_9PSEU</name>
<dbReference type="PANTHER" id="PTHR43798:SF31">
    <property type="entry name" value="AB HYDROLASE SUPERFAMILY PROTEIN YCLE"/>
    <property type="match status" value="1"/>
</dbReference>
<dbReference type="InterPro" id="IPR000073">
    <property type="entry name" value="AB_hydrolase_1"/>
</dbReference>
<dbReference type="PANTHER" id="PTHR43798">
    <property type="entry name" value="MONOACYLGLYCEROL LIPASE"/>
    <property type="match status" value="1"/>
</dbReference>
<dbReference type="InterPro" id="IPR050266">
    <property type="entry name" value="AB_hydrolase_sf"/>
</dbReference>
<keyword evidence="1 3" id="KW-0378">Hydrolase</keyword>
<keyword evidence="4" id="KW-1185">Reference proteome</keyword>
<reference evidence="3 4" key="1">
    <citation type="journal article" date="2019" name="Int. J. Syst. Evol. Microbiol.">
        <title>The Global Catalogue of Microorganisms (GCM) 10K type strain sequencing project: providing services to taxonomists for standard genome sequencing and annotation.</title>
        <authorList>
            <consortium name="The Broad Institute Genomics Platform"/>
            <consortium name="The Broad Institute Genome Sequencing Center for Infectious Disease"/>
            <person name="Wu L."/>
            <person name="Ma J."/>
        </authorList>
    </citation>
    <scope>NUCLEOTIDE SEQUENCE [LARGE SCALE GENOMIC DNA]</scope>
    <source>
        <strain evidence="3 4">JCM 16009</strain>
    </source>
</reference>
<protein>
    <submittedName>
        <fullName evidence="3">Alpha/beta hydrolase</fullName>
    </submittedName>
</protein>
<dbReference type="Proteomes" id="UP001500449">
    <property type="component" value="Unassembled WGS sequence"/>
</dbReference>
<evidence type="ECO:0000313" key="4">
    <source>
        <dbReference type="Proteomes" id="UP001500449"/>
    </source>
</evidence>
<evidence type="ECO:0000313" key="3">
    <source>
        <dbReference type="EMBL" id="GAA1852221.1"/>
    </source>
</evidence>